<comment type="caution">
    <text evidence="2">The sequence shown here is derived from an EMBL/GenBank/DDBJ whole genome shotgun (WGS) entry which is preliminary data.</text>
</comment>
<sequence>MLEKQHIQYFKNLVGEEDFFTDLAHLNAYCYDATKERHLPSGVIFPKNEREISQILKYCNEHRLIVVPRGGWERFYRGSVEREWGANFKRRKAFGQNFRN</sequence>
<dbReference type="Pfam" id="PF01565">
    <property type="entry name" value="FAD_binding_4"/>
    <property type="match status" value="1"/>
</dbReference>
<dbReference type="InterPro" id="IPR051914">
    <property type="entry name" value="FAD-linked_OxidoTrans_Type4"/>
</dbReference>
<protein>
    <submittedName>
        <fullName evidence="2">FAD binding domain protein</fullName>
    </submittedName>
</protein>
<dbReference type="Proteomes" id="UP000015816">
    <property type="component" value="Unassembled WGS sequence"/>
</dbReference>
<dbReference type="SUPFAM" id="SSF56176">
    <property type="entry name" value="FAD-binding/transporter-associated domain-like"/>
    <property type="match status" value="1"/>
</dbReference>
<dbReference type="Gene3D" id="3.30.43.10">
    <property type="entry name" value="Uridine Diphospho-n-acetylenolpyruvylglucosamine Reductase, domain 2"/>
    <property type="match status" value="1"/>
</dbReference>
<evidence type="ECO:0000313" key="3">
    <source>
        <dbReference type="Proteomes" id="UP000015816"/>
    </source>
</evidence>
<dbReference type="AlphaFoldDB" id="T2S8I8"/>
<proteinExistence type="predicted"/>
<name>T2S8I8_HELPX</name>
<organism evidence="2 3">
    <name type="scientific">Helicobacter pylori SouthAfrica50</name>
    <dbReference type="NCBI Taxonomy" id="1352357"/>
    <lineage>
        <taxon>Bacteria</taxon>
        <taxon>Pseudomonadati</taxon>
        <taxon>Campylobacterota</taxon>
        <taxon>Epsilonproteobacteria</taxon>
        <taxon>Campylobacterales</taxon>
        <taxon>Helicobacteraceae</taxon>
        <taxon>Helicobacter</taxon>
    </lineage>
</organism>
<feature type="domain" description="FAD linked oxidase N-terminal" evidence="1">
    <location>
        <begin position="40"/>
        <end position="81"/>
    </location>
</feature>
<dbReference type="PATRIC" id="fig|1352357.3.peg.1312"/>
<accession>T2S8I8</accession>
<reference evidence="2 3" key="1">
    <citation type="journal article" date="2013" name="Genome Announc.">
        <title>Genome Sequences of Three hpAfrica2 Strains of Helicobacter pylori.</title>
        <authorList>
            <person name="Duncan S.S."/>
            <person name="Bertoli M.T."/>
            <person name="Kersulyte D."/>
            <person name="Valk P.L."/>
            <person name="Tamma S."/>
            <person name="Segal I."/>
            <person name="McClain M.S."/>
            <person name="Cover T.L."/>
            <person name="Berg D.E."/>
        </authorList>
    </citation>
    <scope>NUCLEOTIDE SEQUENCE [LARGE SCALE GENOMIC DNA]</scope>
    <source>
        <strain evidence="2 3">SouthAfrica50</strain>
    </source>
</reference>
<dbReference type="PANTHER" id="PTHR42934:SF2">
    <property type="entry name" value="GLYCOLATE OXIDASE SUBUNIT GLCD"/>
    <property type="match status" value="1"/>
</dbReference>
<gene>
    <name evidence="2" type="ORF">HPSA50_1342</name>
</gene>
<dbReference type="InterPro" id="IPR016167">
    <property type="entry name" value="FAD-bd_PCMH_sub1"/>
</dbReference>
<dbReference type="GO" id="GO:0050660">
    <property type="term" value="F:flavin adenine dinucleotide binding"/>
    <property type="evidence" value="ECO:0007669"/>
    <property type="project" value="InterPro"/>
</dbReference>
<evidence type="ECO:0000259" key="1">
    <source>
        <dbReference type="Pfam" id="PF01565"/>
    </source>
</evidence>
<dbReference type="EMBL" id="AVNI01000002">
    <property type="protein sequence ID" value="EQD89021.1"/>
    <property type="molecule type" value="Genomic_DNA"/>
</dbReference>
<dbReference type="PANTHER" id="PTHR42934">
    <property type="entry name" value="GLYCOLATE OXIDASE SUBUNIT GLCD"/>
    <property type="match status" value="1"/>
</dbReference>
<dbReference type="InterPro" id="IPR006094">
    <property type="entry name" value="Oxid_FAD_bind_N"/>
</dbReference>
<dbReference type="InterPro" id="IPR036318">
    <property type="entry name" value="FAD-bd_PCMH-like_sf"/>
</dbReference>
<evidence type="ECO:0000313" key="2">
    <source>
        <dbReference type="EMBL" id="EQD89021.1"/>
    </source>
</evidence>